<dbReference type="GO" id="GO:0050043">
    <property type="term" value="F:lactate racemase activity"/>
    <property type="evidence" value="ECO:0007669"/>
    <property type="project" value="InterPro"/>
</dbReference>
<evidence type="ECO:0000313" key="3">
    <source>
        <dbReference type="Proteomes" id="UP000093044"/>
    </source>
</evidence>
<proteinExistence type="predicted"/>
<dbReference type="OrthoDB" id="9788398at2"/>
<dbReference type="STRING" id="1197717.BED41_03605"/>
<accession>A0A1B2I2S0</accession>
<dbReference type="InterPro" id="IPR018657">
    <property type="entry name" value="LarA-like_N"/>
</dbReference>
<dbReference type="KEGG" id="cpor:BED41_03605"/>
<dbReference type="AlphaFoldDB" id="A0A1B2I2S0"/>
<keyword evidence="3" id="KW-1185">Reference proteome</keyword>
<name>A0A1B2I2S0_9BACT</name>
<sequence length="429" mass="45438">MNFSPIGYNVKNTGVPSIQMREVRQSFDDSKIGDIGEHLTAALAALPLPPLEGRRIAVTAGSRGIAKITTVTKLIVDFLKDRGANVFIVPAMGSHGGGTAEGQKKVLEEYSITEESMGVPIVSDMSTLFIGETKSGVKIACGGAAFAADHIVVVNRVKAHSDFKAEYESGLCKMMMVGLGKHVGAATVHKAGSDSFGRLLPEAAEVFIGTGKILFGVALVENADKELAVAECILPRDIIKREKELLVIAKERQSNLYIGGADLLLVDEIGKNISGAGMDPNVTGRPPTGAAGFPAPPAKQIAVLGITPCSGGNAIGIGMSDIISLELARSIEFSSTYTNALTAGVIAAGRIPMIANSEADVILFSMMTLGRSTAEELKIIHIKNTSELKMIEVSENMVNEIEEKRGRINIAEGISPLFLKKTDKIRRLL</sequence>
<reference evidence="2" key="1">
    <citation type="submission" date="2016-08" db="EMBL/GenBank/DDBJ databases">
        <title>Complete genome of Cloacibacillus porcorum.</title>
        <authorList>
            <person name="Looft T."/>
            <person name="Bayles D.O."/>
            <person name="Alt D.P."/>
        </authorList>
    </citation>
    <scope>NUCLEOTIDE SEQUENCE [LARGE SCALE GENOMIC DNA]</scope>
    <source>
        <strain evidence="2">CL-84</strain>
    </source>
</reference>
<protein>
    <recommendedName>
        <fullName evidence="1">LarA-like N-terminal domain-containing protein</fullName>
    </recommendedName>
</protein>
<dbReference type="Pfam" id="PF09861">
    <property type="entry name" value="Lar_N"/>
    <property type="match status" value="1"/>
</dbReference>
<dbReference type="GeneID" id="83056938"/>
<dbReference type="RefSeq" id="WP_066743204.1">
    <property type="nucleotide sequence ID" value="NZ_CP016757.1"/>
</dbReference>
<evidence type="ECO:0000259" key="1">
    <source>
        <dbReference type="Pfam" id="PF09861"/>
    </source>
</evidence>
<organism evidence="2 3">
    <name type="scientific">Cloacibacillus porcorum</name>
    <dbReference type="NCBI Taxonomy" id="1197717"/>
    <lineage>
        <taxon>Bacteria</taxon>
        <taxon>Thermotogati</taxon>
        <taxon>Synergistota</taxon>
        <taxon>Synergistia</taxon>
        <taxon>Synergistales</taxon>
        <taxon>Synergistaceae</taxon>
        <taxon>Cloacibacillus</taxon>
    </lineage>
</organism>
<dbReference type="Proteomes" id="UP000093044">
    <property type="component" value="Chromosome"/>
</dbReference>
<feature type="domain" description="LarA-like N-terminal" evidence="1">
    <location>
        <begin position="67"/>
        <end position="191"/>
    </location>
</feature>
<evidence type="ECO:0000313" key="2">
    <source>
        <dbReference type="EMBL" id="ANZ44256.1"/>
    </source>
</evidence>
<dbReference type="EMBL" id="CP016757">
    <property type="protein sequence ID" value="ANZ44256.1"/>
    <property type="molecule type" value="Genomic_DNA"/>
</dbReference>
<dbReference type="Gene3D" id="3.40.50.11440">
    <property type="match status" value="1"/>
</dbReference>
<gene>
    <name evidence="2" type="ORF">BED41_03605</name>
</gene>